<comment type="caution">
    <text evidence="10">The sequence shown here is derived from an EMBL/GenBank/DDBJ whole genome shotgun (WGS) entry which is preliminary data.</text>
</comment>
<dbReference type="NCBIfam" id="TIGR00836">
    <property type="entry name" value="amt"/>
    <property type="match status" value="1"/>
</dbReference>
<feature type="transmembrane region" description="Helical" evidence="8">
    <location>
        <begin position="131"/>
        <end position="151"/>
    </location>
</feature>
<dbReference type="InterPro" id="IPR024041">
    <property type="entry name" value="NH4_transpt_AmtB-like_dom"/>
</dbReference>
<keyword evidence="3 8" id="KW-0813">Transport</keyword>
<dbReference type="FunFam" id="1.10.3430.10:FF:000006">
    <property type="entry name" value="Ammonium transporter"/>
    <property type="match status" value="1"/>
</dbReference>
<evidence type="ECO:0000259" key="9">
    <source>
        <dbReference type="Pfam" id="PF00909"/>
    </source>
</evidence>
<evidence type="ECO:0000256" key="7">
    <source>
        <dbReference type="ARBA" id="ARBA00023177"/>
    </source>
</evidence>
<dbReference type="PANTHER" id="PTHR11730:SF95">
    <property type="entry name" value="AMMONIUM TRANSPORTER 1 MEMBER 3"/>
    <property type="match status" value="1"/>
</dbReference>
<feature type="transmembrane region" description="Helical" evidence="8">
    <location>
        <begin position="284"/>
        <end position="309"/>
    </location>
</feature>
<feature type="transmembrane region" description="Helical" evidence="8">
    <location>
        <begin position="375"/>
        <end position="393"/>
    </location>
</feature>
<feature type="transmembrane region" description="Helical" evidence="8">
    <location>
        <begin position="316"/>
        <end position="335"/>
    </location>
</feature>
<evidence type="ECO:0000313" key="11">
    <source>
        <dbReference type="Proteomes" id="UP000825935"/>
    </source>
</evidence>
<protein>
    <recommendedName>
        <fullName evidence="8">Ammonium transporter</fullName>
    </recommendedName>
</protein>
<evidence type="ECO:0000256" key="6">
    <source>
        <dbReference type="ARBA" id="ARBA00023136"/>
    </source>
</evidence>
<evidence type="ECO:0000256" key="3">
    <source>
        <dbReference type="ARBA" id="ARBA00022448"/>
    </source>
</evidence>
<keyword evidence="7 8" id="KW-0924">Ammonia transport</keyword>
<feature type="transmembrane region" description="Helical" evidence="8">
    <location>
        <begin position="90"/>
        <end position="111"/>
    </location>
</feature>
<keyword evidence="11" id="KW-1185">Reference proteome</keyword>
<dbReference type="PROSITE" id="PS01219">
    <property type="entry name" value="AMMONIUM_TRANSP"/>
    <property type="match status" value="1"/>
</dbReference>
<dbReference type="InterPro" id="IPR001905">
    <property type="entry name" value="Ammonium_transpt"/>
</dbReference>
<name>A0A8T2RG12_CERRI</name>
<dbReference type="PANTHER" id="PTHR11730">
    <property type="entry name" value="AMMONIUM TRANSPORTER"/>
    <property type="match status" value="1"/>
</dbReference>
<dbReference type="GO" id="GO:0005886">
    <property type="term" value="C:plasma membrane"/>
    <property type="evidence" value="ECO:0007669"/>
    <property type="project" value="UniProtKB-SubCell"/>
</dbReference>
<dbReference type="AlphaFoldDB" id="A0A8T2RG12"/>
<comment type="similarity">
    <text evidence="2 8">Belongs to the ammonia transporter channel (TC 1.A.11.2) family.</text>
</comment>
<dbReference type="SUPFAM" id="SSF111352">
    <property type="entry name" value="Ammonium transporter"/>
    <property type="match status" value="1"/>
</dbReference>
<feature type="transmembrane region" description="Helical" evidence="8">
    <location>
        <begin position="421"/>
        <end position="446"/>
    </location>
</feature>
<evidence type="ECO:0000313" key="10">
    <source>
        <dbReference type="EMBL" id="KAH7295349.1"/>
    </source>
</evidence>
<keyword evidence="5 8" id="KW-1133">Transmembrane helix</keyword>
<dbReference type="InterPro" id="IPR018047">
    <property type="entry name" value="Ammonium_transpt_CS"/>
</dbReference>
<keyword evidence="6 8" id="KW-0472">Membrane</keyword>
<organism evidence="10 11">
    <name type="scientific">Ceratopteris richardii</name>
    <name type="common">Triangle waterfern</name>
    <dbReference type="NCBI Taxonomy" id="49495"/>
    <lineage>
        <taxon>Eukaryota</taxon>
        <taxon>Viridiplantae</taxon>
        <taxon>Streptophyta</taxon>
        <taxon>Embryophyta</taxon>
        <taxon>Tracheophyta</taxon>
        <taxon>Polypodiopsida</taxon>
        <taxon>Polypodiidae</taxon>
        <taxon>Polypodiales</taxon>
        <taxon>Pteridineae</taxon>
        <taxon>Pteridaceae</taxon>
        <taxon>Parkerioideae</taxon>
        <taxon>Ceratopteris</taxon>
    </lineage>
</organism>
<evidence type="ECO:0000256" key="4">
    <source>
        <dbReference type="ARBA" id="ARBA00022692"/>
    </source>
</evidence>
<reference evidence="10 11" key="1">
    <citation type="submission" date="2021-08" db="EMBL/GenBank/DDBJ databases">
        <title>WGS assembly of Ceratopteris richardii.</title>
        <authorList>
            <person name="Marchant D.B."/>
            <person name="Chen G."/>
            <person name="Jenkins J."/>
            <person name="Shu S."/>
            <person name="Leebens-Mack J."/>
            <person name="Grimwood J."/>
            <person name="Schmutz J."/>
            <person name="Soltis P."/>
            <person name="Soltis D."/>
            <person name="Chen Z.-H."/>
        </authorList>
    </citation>
    <scope>NUCLEOTIDE SEQUENCE [LARGE SCALE GENOMIC DNA]</scope>
    <source>
        <strain evidence="10">Whitten #5841</strain>
        <tissue evidence="10">Leaf</tissue>
    </source>
</reference>
<dbReference type="Proteomes" id="UP000825935">
    <property type="component" value="Chromosome 27"/>
</dbReference>
<feature type="transmembrane region" description="Helical" evidence="8">
    <location>
        <begin position="200"/>
        <end position="223"/>
    </location>
</feature>
<sequence>MGVASACSLALSYAGQASHAAVGSDPLLQTICAQTDATTLAVDNLFLLSSTYLVFVMQLGFAMLCAGSVRAKNALNIMLTNVLDAASGALSYYLFGFAFAFGTGASTNSFIGNYYFCLRGFPDAEVGYDYSFFLFQWAFAIASAGITSGSIAERTQFVAYLIFSFFQSGFVYPIVSRWLWSSNGWMSASADAGSLLLGSGAVDFAGSGVVHMVGGIAGFWGALIEGPRIGRFDAYGRPNKSMRAHNATLVVLGTFILWFGWYGFNGGSFIHILVPSSSSSFLGFWSGVGRTALTTTLSGSTAALTTLFAKRLIDGHWSVLDVCNGLLGGFVGITAGCAVVAPWAAIICGFVSAWVLIGLNVLALRFRFDDPLEAAQLHGGCGLWGIIFVGLFAEKTYLEDYYTSRPGSNYGILLGGGWRLLIAQVIEAATIICWTSITMGPLFLALRYFNVLRTDGDDEVQGLDYSNHGGYAYGSFLGNKINFKEPSSHDDGTSYALLAGT</sequence>
<evidence type="ECO:0000256" key="8">
    <source>
        <dbReference type="RuleBase" id="RU362002"/>
    </source>
</evidence>
<feature type="transmembrane region" description="Helical" evidence="8">
    <location>
        <begin position="341"/>
        <end position="363"/>
    </location>
</feature>
<feature type="transmembrane region" description="Helical" evidence="8">
    <location>
        <begin position="44"/>
        <end position="69"/>
    </location>
</feature>
<feature type="transmembrane region" description="Helical" evidence="8">
    <location>
        <begin position="158"/>
        <end position="180"/>
    </location>
</feature>
<dbReference type="Pfam" id="PF00909">
    <property type="entry name" value="Ammonium_transp"/>
    <property type="match status" value="1"/>
</dbReference>
<dbReference type="EMBL" id="CM035432">
    <property type="protein sequence ID" value="KAH7295349.1"/>
    <property type="molecule type" value="Genomic_DNA"/>
</dbReference>
<feature type="transmembrane region" description="Helical" evidence="8">
    <location>
        <begin position="244"/>
        <end position="264"/>
    </location>
</feature>
<dbReference type="InterPro" id="IPR029020">
    <property type="entry name" value="Ammonium/urea_transptr"/>
</dbReference>
<dbReference type="GO" id="GO:0008519">
    <property type="term" value="F:ammonium channel activity"/>
    <property type="evidence" value="ECO:0007669"/>
    <property type="project" value="InterPro"/>
</dbReference>
<keyword evidence="4 8" id="KW-0812">Transmembrane</keyword>
<proteinExistence type="inferred from homology"/>
<evidence type="ECO:0000256" key="5">
    <source>
        <dbReference type="ARBA" id="ARBA00022989"/>
    </source>
</evidence>
<gene>
    <name evidence="10" type="ORF">KP509_27G043300</name>
</gene>
<accession>A0A8T2RG12</accession>
<evidence type="ECO:0000256" key="1">
    <source>
        <dbReference type="ARBA" id="ARBA00004141"/>
    </source>
</evidence>
<evidence type="ECO:0000256" key="2">
    <source>
        <dbReference type="ARBA" id="ARBA00005887"/>
    </source>
</evidence>
<comment type="subcellular location">
    <subcellularLocation>
        <location evidence="8">Cell membrane</location>
        <topology evidence="8">Multi-pass membrane protein</topology>
    </subcellularLocation>
    <subcellularLocation>
        <location evidence="1">Membrane</location>
        <topology evidence="1">Multi-pass membrane protein</topology>
    </subcellularLocation>
</comment>
<feature type="domain" description="Ammonium transporter AmtB-like" evidence="9">
    <location>
        <begin position="46"/>
        <end position="473"/>
    </location>
</feature>
<dbReference type="GO" id="GO:0097272">
    <property type="term" value="P:ammonium homeostasis"/>
    <property type="evidence" value="ECO:0007669"/>
    <property type="project" value="TreeGrafter"/>
</dbReference>
<dbReference type="OrthoDB" id="534912at2759"/>
<dbReference type="Gene3D" id="1.10.3430.10">
    <property type="entry name" value="Ammonium transporter AmtB like domains"/>
    <property type="match status" value="1"/>
</dbReference>